<feature type="domain" description="Translation elongation factor EFTs/EF1B dimerisation" evidence="8">
    <location>
        <begin position="72"/>
        <end position="272"/>
    </location>
</feature>
<dbReference type="PROSITE" id="PS01126">
    <property type="entry name" value="EF_TS_1"/>
    <property type="match status" value="1"/>
</dbReference>
<dbReference type="RefSeq" id="WP_013011792.1">
    <property type="nucleotide sequence ID" value="NC_013943.1"/>
</dbReference>
<dbReference type="OrthoDB" id="9808348at2"/>
<evidence type="ECO:0000313" key="10">
    <source>
        <dbReference type="Proteomes" id="UP000002012"/>
    </source>
</evidence>
<dbReference type="InterPro" id="IPR009060">
    <property type="entry name" value="UBA-like_sf"/>
</dbReference>
<organism evidence="9 10">
    <name type="scientific">Denitrovibrio acetiphilus (strain DSM 12809 / NBRC 114555 / N2460)</name>
    <dbReference type="NCBI Taxonomy" id="522772"/>
    <lineage>
        <taxon>Bacteria</taxon>
        <taxon>Pseudomonadati</taxon>
        <taxon>Deferribacterota</taxon>
        <taxon>Deferribacteres</taxon>
        <taxon>Deferribacterales</taxon>
        <taxon>Geovibrionaceae</taxon>
        <taxon>Denitrovibrio</taxon>
    </lineage>
</organism>
<dbReference type="NCBIfam" id="TIGR00116">
    <property type="entry name" value="tsf"/>
    <property type="match status" value="1"/>
</dbReference>
<dbReference type="KEGG" id="dap:Dacet_2531"/>
<evidence type="ECO:0000313" key="9">
    <source>
        <dbReference type="EMBL" id="ADD69291.1"/>
    </source>
</evidence>
<dbReference type="PROSITE" id="PS01127">
    <property type="entry name" value="EF_TS_2"/>
    <property type="match status" value="1"/>
</dbReference>
<dbReference type="HAMAP" id="MF_00050">
    <property type="entry name" value="EF_Ts"/>
    <property type="match status" value="1"/>
</dbReference>
<comment type="function">
    <text evidence="5 6">Associates with the EF-Tu.GDP complex and induces the exchange of GDP to GTP. It remains bound to the aminoacyl-tRNA.EF-Tu.GTP complex up to the GTP hydrolysis stage on the ribosome.</text>
</comment>
<dbReference type="InterPro" id="IPR014039">
    <property type="entry name" value="Transl_elong_EFTs/EF1B_dimer"/>
</dbReference>
<evidence type="ECO:0000259" key="8">
    <source>
        <dbReference type="Pfam" id="PF00889"/>
    </source>
</evidence>
<dbReference type="PaxDb" id="522772-Dacet_2531"/>
<evidence type="ECO:0000256" key="3">
    <source>
        <dbReference type="ARBA" id="ARBA00022768"/>
    </source>
</evidence>
<reference evidence="9 10" key="1">
    <citation type="journal article" date="2010" name="Stand. Genomic Sci.">
        <title>Complete genome sequence of Denitrovibrio acetiphilus type strain (N2460).</title>
        <authorList>
            <person name="Kiss H."/>
            <person name="Lang E."/>
            <person name="Lapidus A."/>
            <person name="Copeland A."/>
            <person name="Nolan M."/>
            <person name="Glavina Del Rio T."/>
            <person name="Chen F."/>
            <person name="Lucas S."/>
            <person name="Tice H."/>
            <person name="Cheng J.F."/>
            <person name="Han C."/>
            <person name="Goodwin L."/>
            <person name="Pitluck S."/>
            <person name="Liolios K."/>
            <person name="Pati A."/>
            <person name="Ivanova N."/>
            <person name="Mavromatis K."/>
            <person name="Chen A."/>
            <person name="Palaniappan K."/>
            <person name="Land M."/>
            <person name="Hauser L."/>
            <person name="Chang Y.J."/>
            <person name="Jeffries C.D."/>
            <person name="Detter J.C."/>
            <person name="Brettin T."/>
            <person name="Spring S."/>
            <person name="Rohde M."/>
            <person name="Goker M."/>
            <person name="Woyke T."/>
            <person name="Bristow J."/>
            <person name="Eisen J.A."/>
            <person name="Markowitz V."/>
            <person name="Hugenholtz P."/>
            <person name="Kyrpides N.C."/>
            <person name="Klenk H.P."/>
        </authorList>
    </citation>
    <scope>NUCLEOTIDE SEQUENCE [LARGE SCALE GENOMIC DNA]</scope>
    <source>
        <strain evidence="10">DSM 12809 / NBRC 114555 / N2460</strain>
    </source>
</reference>
<dbReference type="CDD" id="cd14275">
    <property type="entry name" value="UBA_EF-Ts"/>
    <property type="match status" value="1"/>
</dbReference>
<dbReference type="Proteomes" id="UP000002012">
    <property type="component" value="Chromosome"/>
</dbReference>
<dbReference type="SUPFAM" id="SSF54713">
    <property type="entry name" value="Elongation factor Ts (EF-Ts), dimerisation domain"/>
    <property type="match status" value="2"/>
</dbReference>
<dbReference type="FunCoup" id="D4H4G2">
    <property type="interactions" value="504"/>
</dbReference>
<keyword evidence="4 5" id="KW-0648">Protein biosynthesis</keyword>
<feature type="region of interest" description="Involved in Mg(2+) ion dislocation from EF-Tu" evidence="5">
    <location>
        <begin position="81"/>
        <end position="84"/>
    </location>
</feature>
<dbReference type="InterPro" id="IPR018101">
    <property type="entry name" value="Transl_elong_Ts_CS"/>
</dbReference>
<dbReference type="GO" id="GO:0003746">
    <property type="term" value="F:translation elongation factor activity"/>
    <property type="evidence" value="ECO:0007669"/>
    <property type="project" value="UniProtKB-UniRule"/>
</dbReference>
<name>D4H4G2_DENA2</name>
<dbReference type="AlphaFoldDB" id="D4H4G2"/>
<dbReference type="STRING" id="522772.Dacet_2531"/>
<dbReference type="InterPro" id="IPR001816">
    <property type="entry name" value="Transl_elong_EFTs/EF1B"/>
</dbReference>
<dbReference type="EMBL" id="CP001968">
    <property type="protein sequence ID" value="ADD69291.1"/>
    <property type="molecule type" value="Genomic_DNA"/>
</dbReference>
<dbReference type="GO" id="GO:0005737">
    <property type="term" value="C:cytoplasm"/>
    <property type="evidence" value="ECO:0007669"/>
    <property type="project" value="UniProtKB-SubCell"/>
</dbReference>
<evidence type="ECO:0000256" key="5">
    <source>
        <dbReference type="HAMAP-Rule" id="MF_00050"/>
    </source>
</evidence>
<comment type="similarity">
    <text evidence="1 5 6">Belongs to the EF-Ts family.</text>
</comment>
<dbReference type="PANTHER" id="PTHR11741">
    <property type="entry name" value="ELONGATION FACTOR TS"/>
    <property type="match status" value="1"/>
</dbReference>
<dbReference type="eggNOG" id="COG0264">
    <property type="taxonomic scope" value="Bacteria"/>
</dbReference>
<comment type="subcellular location">
    <subcellularLocation>
        <location evidence="5 7">Cytoplasm</location>
    </subcellularLocation>
</comment>
<sequence>MAQVTAAMVKELREKTGAGMMDCKKALGEVDGNMEEAIEFLRKKGLAAAAKKSGRIAAEGAVVASLKDNKSGVILEVNSETDFVAKNDGFKDFTQELADLIIEKNPADVDAFMAVQAANGQTVEEYLNTMVAKIGEKLTLRRFTKLDGNNVSTYIHMGGKIGVVVNLEGGNEELAKDICLHIAASNPKYLDESFVDADYIEKEKEIFAAKLAEQGKPEKMIPNIIKGQVSKLLKEVCLVSQPFVKNPDVTIAQLLADNGAKIVTYTRYEMGEGLEKKQENFAEEVAKQLQK</sequence>
<keyword evidence="10" id="KW-1185">Reference proteome</keyword>
<dbReference type="Gene3D" id="1.10.286.20">
    <property type="match status" value="1"/>
</dbReference>
<protein>
    <recommendedName>
        <fullName evidence="2 5">Elongation factor Ts</fullName>
        <shortName evidence="5">EF-Ts</shortName>
    </recommendedName>
</protein>
<evidence type="ECO:0000256" key="7">
    <source>
        <dbReference type="RuleBase" id="RU000643"/>
    </source>
</evidence>
<dbReference type="PANTHER" id="PTHR11741:SF0">
    <property type="entry name" value="ELONGATION FACTOR TS, MITOCHONDRIAL"/>
    <property type="match status" value="1"/>
</dbReference>
<dbReference type="SUPFAM" id="SSF46934">
    <property type="entry name" value="UBA-like"/>
    <property type="match status" value="1"/>
</dbReference>
<dbReference type="InterPro" id="IPR036402">
    <property type="entry name" value="EF-Ts_dimer_sf"/>
</dbReference>
<evidence type="ECO:0000256" key="1">
    <source>
        <dbReference type="ARBA" id="ARBA00005532"/>
    </source>
</evidence>
<evidence type="ECO:0000256" key="4">
    <source>
        <dbReference type="ARBA" id="ARBA00022917"/>
    </source>
</evidence>
<keyword evidence="3 5" id="KW-0251">Elongation factor</keyword>
<evidence type="ECO:0000256" key="6">
    <source>
        <dbReference type="RuleBase" id="RU000642"/>
    </source>
</evidence>
<dbReference type="Pfam" id="PF00889">
    <property type="entry name" value="EF_TS"/>
    <property type="match status" value="1"/>
</dbReference>
<evidence type="ECO:0000256" key="2">
    <source>
        <dbReference type="ARBA" id="ARBA00016956"/>
    </source>
</evidence>
<gene>
    <name evidence="5" type="primary">tsf</name>
    <name evidence="9" type="ordered locus">Dacet_2531</name>
</gene>
<dbReference type="Gene3D" id="1.10.8.10">
    <property type="entry name" value="DNA helicase RuvA subunit, C-terminal domain"/>
    <property type="match status" value="1"/>
</dbReference>
<keyword evidence="5" id="KW-0963">Cytoplasm</keyword>
<proteinExistence type="inferred from homology"/>
<dbReference type="InParanoid" id="D4H4G2"/>
<dbReference type="Gene3D" id="3.30.479.20">
    <property type="entry name" value="Elongation factor Ts, dimerisation domain"/>
    <property type="match status" value="2"/>
</dbReference>
<dbReference type="HOGENOM" id="CLU_047155_0_2_0"/>
<accession>D4H4G2</accession>
<dbReference type="FunFam" id="1.10.8.10:FF:000001">
    <property type="entry name" value="Elongation factor Ts"/>
    <property type="match status" value="1"/>
</dbReference>